<dbReference type="GO" id="GO:0005886">
    <property type="term" value="C:plasma membrane"/>
    <property type="evidence" value="ECO:0007669"/>
    <property type="project" value="UniProtKB-SubCell"/>
</dbReference>
<evidence type="ECO:0000313" key="20">
    <source>
        <dbReference type="EMBL" id="MBA0128226.1"/>
    </source>
</evidence>
<dbReference type="Proteomes" id="UP000582974">
    <property type="component" value="Unassembled WGS sequence"/>
</dbReference>
<dbReference type="GO" id="GO:0016024">
    <property type="term" value="P:CDP-diacylglycerol biosynthetic process"/>
    <property type="evidence" value="ECO:0007669"/>
    <property type="project" value="UniProtKB-UniPathway"/>
</dbReference>
<evidence type="ECO:0000256" key="12">
    <source>
        <dbReference type="ARBA" id="ARBA00022695"/>
    </source>
</evidence>
<evidence type="ECO:0000256" key="4">
    <source>
        <dbReference type="ARBA" id="ARBA00005189"/>
    </source>
</evidence>
<keyword evidence="16" id="KW-0594">Phospholipid biosynthesis</keyword>
<proteinExistence type="inferred from homology"/>
<evidence type="ECO:0000256" key="19">
    <source>
        <dbReference type="SAM" id="Phobius"/>
    </source>
</evidence>
<evidence type="ECO:0000256" key="13">
    <source>
        <dbReference type="ARBA" id="ARBA00022989"/>
    </source>
</evidence>
<feature type="transmembrane region" description="Helical" evidence="19">
    <location>
        <begin position="219"/>
        <end position="241"/>
    </location>
</feature>
<keyword evidence="14" id="KW-0443">Lipid metabolism</keyword>
<organism evidence="20 21">
    <name type="scientific">Haloechinothrix aidingensis</name>
    <dbReference type="NCBI Taxonomy" id="2752311"/>
    <lineage>
        <taxon>Bacteria</taxon>
        <taxon>Bacillati</taxon>
        <taxon>Actinomycetota</taxon>
        <taxon>Actinomycetes</taxon>
        <taxon>Pseudonocardiales</taxon>
        <taxon>Pseudonocardiaceae</taxon>
        <taxon>Haloechinothrix</taxon>
    </lineage>
</organism>
<evidence type="ECO:0000256" key="11">
    <source>
        <dbReference type="ARBA" id="ARBA00022692"/>
    </source>
</evidence>
<name>A0A838AFV8_9PSEU</name>
<keyword evidence="15 19" id="KW-0472">Membrane</keyword>
<keyword evidence="21" id="KW-1185">Reference proteome</keyword>
<evidence type="ECO:0000256" key="1">
    <source>
        <dbReference type="ARBA" id="ARBA00001698"/>
    </source>
</evidence>
<evidence type="ECO:0000256" key="7">
    <source>
        <dbReference type="ARBA" id="ARBA00019373"/>
    </source>
</evidence>
<dbReference type="InterPro" id="IPR000374">
    <property type="entry name" value="PC_trans"/>
</dbReference>
<evidence type="ECO:0000256" key="16">
    <source>
        <dbReference type="ARBA" id="ARBA00023209"/>
    </source>
</evidence>
<evidence type="ECO:0000256" key="6">
    <source>
        <dbReference type="ARBA" id="ARBA00012487"/>
    </source>
</evidence>
<sequence length="284" mass="29260">MGEAVVTVQDQERKTSRAGRNLPAAIAVGVVLGAAILASLLVQRHFFIVVVSAALLIGTVELARALREAATIRIQLVPVLGGGQAMIWLSWPFGTEGVLVAFAATVLICLLWGLARGAEGYVKDSAASVLVAAYVPLFGAFAAMLVLPADGVGRVIAFMLGVIASDVGGYAAGVLSGRHPMAPSISPKKSWEGFAGSLLAGMAVGALTLPHLLDGQIWHGVLFGAAIVLTATLGDLVESVIKRDIGIKDMGTMLPGHGGLMDRLDSLLPSAVVAWLLLGLFIPA</sequence>
<evidence type="ECO:0000256" key="14">
    <source>
        <dbReference type="ARBA" id="ARBA00023098"/>
    </source>
</evidence>
<gene>
    <name evidence="20" type="ORF">H0B56_21995</name>
</gene>
<dbReference type="PANTHER" id="PTHR46382">
    <property type="entry name" value="PHOSPHATIDATE CYTIDYLYLTRANSFERASE"/>
    <property type="match status" value="1"/>
</dbReference>
<dbReference type="AlphaFoldDB" id="A0A838AFV8"/>
<feature type="transmembrane region" description="Helical" evidence="19">
    <location>
        <begin position="97"/>
        <end position="115"/>
    </location>
</feature>
<feature type="transmembrane region" description="Helical" evidence="19">
    <location>
        <begin position="194"/>
        <end position="213"/>
    </location>
</feature>
<keyword evidence="8" id="KW-1003">Cell membrane</keyword>
<keyword evidence="13 19" id="KW-1133">Transmembrane helix</keyword>
<feature type="transmembrane region" description="Helical" evidence="19">
    <location>
        <begin position="155"/>
        <end position="173"/>
    </location>
</feature>
<accession>A0A838AFV8</accession>
<keyword evidence="12 18" id="KW-0548">Nucleotidyltransferase</keyword>
<evidence type="ECO:0000256" key="18">
    <source>
        <dbReference type="RuleBase" id="RU003938"/>
    </source>
</evidence>
<keyword evidence="17" id="KW-1208">Phospholipid metabolism</keyword>
<reference evidence="20 21" key="1">
    <citation type="submission" date="2020-07" db="EMBL/GenBank/DDBJ databases">
        <title>Genome of Haloechinothrix sp.</title>
        <authorList>
            <person name="Tang S.-K."/>
            <person name="Yang L."/>
            <person name="Zhu W.-Y."/>
        </authorList>
    </citation>
    <scope>NUCLEOTIDE SEQUENCE [LARGE SCALE GENOMIC DNA]</scope>
    <source>
        <strain evidence="20 21">YIM 98757</strain>
    </source>
</reference>
<comment type="pathway">
    <text evidence="4">Lipid metabolism.</text>
</comment>
<dbReference type="GO" id="GO:0004605">
    <property type="term" value="F:phosphatidate cytidylyltransferase activity"/>
    <property type="evidence" value="ECO:0007669"/>
    <property type="project" value="UniProtKB-EC"/>
</dbReference>
<evidence type="ECO:0000256" key="3">
    <source>
        <dbReference type="ARBA" id="ARBA00005119"/>
    </source>
</evidence>
<feature type="transmembrane region" description="Helical" evidence="19">
    <location>
        <begin position="127"/>
        <end position="149"/>
    </location>
</feature>
<comment type="catalytic activity">
    <reaction evidence="1 18">
        <text>a 1,2-diacyl-sn-glycero-3-phosphate + CTP + H(+) = a CDP-1,2-diacyl-sn-glycerol + diphosphate</text>
        <dbReference type="Rhea" id="RHEA:16229"/>
        <dbReference type="ChEBI" id="CHEBI:15378"/>
        <dbReference type="ChEBI" id="CHEBI:33019"/>
        <dbReference type="ChEBI" id="CHEBI:37563"/>
        <dbReference type="ChEBI" id="CHEBI:58332"/>
        <dbReference type="ChEBI" id="CHEBI:58608"/>
        <dbReference type="EC" id="2.7.7.41"/>
    </reaction>
</comment>
<protein>
    <recommendedName>
        <fullName evidence="7 18">Phosphatidate cytidylyltransferase</fullName>
        <ecNumber evidence="6 18">2.7.7.41</ecNumber>
    </recommendedName>
</protein>
<keyword evidence="10 18" id="KW-0808">Transferase</keyword>
<evidence type="ECO:0000256" key="8">
    <source>
        <dbReference type="ARBA" id="ARBA00022475"/>
    </source>
</evidence>
<evidence type="ECO:0000256" key="2">
    <source>
        <dbReference type="ARBA" id="ARBA00004651"/>
    </source>
</evidence>
<feature type="transmembrane region" description="Helical" evidence="19">
    <location>
        <begin position="21"/>
        <end position="40"/>
    </location>
</feature>
<dbReference type="EC" id="2.7.7.41" evidence="6 18"/>
<keyword evidence="11 18" id="KW-0812">Transmembrane</keyword>
<comment type="pathway">
    <text evidence="3 18">Phospholipid metabolism; CDP-diacylglycerol biosynthesis; CDP-diacylglycerol from sn-glycerol 3-phosphate: step 3/3.</text>
</comment>
<evidence type="ECO:0000256" key="17">
    <source>
        <dbReference type="ARBA" id="ARBA00023264"/>
    </source>
</evidence>
<evidence type="ECO:0000256" key="15">
    <source>
        <dbReference type="ARBA" id="ARBA00023136"/>
    </source>
</evidence>
<comment type="caution">
    <text evidence="20">The sequence shown here is derived from an EMBL/GenBank/DDBJ whole genome shotgun (WGS) entry which is preliminary data.</text>
</comment>
<dbReference type="PANTHER" id="PTHR46382:SF1">
    <property type="entry name" value="PHOSPHATIDATE CYTIDYLYLTRANSFERASE"/>
    <property type="match status" value="1"/>
</dbReference>
<evidence type="ECO:0000256" key="9">
    <source>
        <dbReference type="ARBA" id="ARBA00022516"/>
    </source>
</evidence>
<evidence type="ECO:0000256" key="5">
    <source>
        <dbReference type="ARBA" id="ARBA00010185"/>
    </source>
</evidence>
<dbReference type="PROSITE" id="PS01315">
    <property type="entry name" value="CDS"/>
    <property type="match status" value="1"/>
</dbReference>
<dbReference type="Pfam" id="PF01148">
    <property type="entry name" value="CTP_transf_1"/>
    <property type="match status" value="1"/>
</dbReference>
<evidence type="ECO:0000313" key="21">
    <source>
        <dbReference type="Proteomes" id="UP000582974"/>
    </source>
</evidence>
<evidence type="ECO:0000256" key="10">
    <source>
        <dbReference type="ARBA" id="ARBA00022679"/>
    </source>
</evidence>
<comment type="similarity">
    <text evidence="5 18">Belongs to the CDS family.</text>
</comment>
<comment type="subcellular location">
    <subcellularLocation>
        <location evidence="2">Cell membrane</location>
        <topology evidence="2">Multi-pass membrane protein</topology>
    </subcellularLocation>
</comment>
<keyword evidence="9" id="KW-0444">Lipid biosynthesis</keyword>
<dbReference type="UniPathway" id="UPA00557">
    <property type="reaction ID" value="UER00614"/>
</dbReference>
<dbReference type="EMBL" id="JACCKD010000010">
    <property type="protein sequence ID" value="MBA0128226.1"/>
    <property type="molecule type" value="Genomic_DNA"/>
</dbReference>